<dbReference type="PROSITE" id="PS01047">
    <property type="entry name" value="HMA_1"/>
    <property type="match status" value="1"/>
</dbReference>
<accession>Q1AYG4</accession>
<keyword evidence="11 12" id="KW-0472">Membrane</keyword>
<dbReference type="InterPro" id="IPR051014">
    <property type="entry name" value="Cation_Transport_ATPase_IB"/>
</dbReference>
<dbReference type="InterPro" id="IPR023298">
    <property type="entry name" value="ATPase_P-typ_TM_dom_sf"/>
</dbReference>
<dbReference type="InterPro" id="IPR018303">
    <property type="entry name" value="ATPase_P-typ_P_site"/>
</dbReference>
<dbReference type="InterPro" id="IPR027256">
    <property type="entry name" value="P-typ_ATPase_IB"/>
</dbReference>
<dbReference type="PRINTS" id="PR00119">
    <property type="entry name" value="CATATPASE"/>
</dbReference>
<evidence type="ECO:0000256" key="10">
    <source>
        <dbReference type="ARBA" id="ARBA00022989"/>
    </source>
</evidence>
<dbReference type="SUPFAM" id="SSF81665">
    <property type="entry name" value="Calcium ATPase, transmembrane domain M"/>
    <property type="match status" value="1"/>
</dbReference>
<evidence type="ECO:0000256" key="7">
    <source>
        <dbReference type="ARBA" id="ARBA00022741"/>
    </source>
</evidence>
<dbReference type="GO" id="GO:0005886">
    <property type="term" value="C:plasma membrane"/>
    <property type="evidence" value="ECO:0007669"/>
    <property type="project" value="UniProtKB-SubCell"/>
</dbReference>
<dbReference type="HOGENOM" id="CLU_001771_6_4_11"/>
<evidence type="ECO:0000256" key="11">
    <source>
        <dbReference type="ARBA" id="ARBA00023136"/>
    </source>
</evidence>
<evidence type="ECO:0000256" key="5">
    <source>
        <dbReference type="ARBA" id="ARBA00022692"/>
    </source>
</evidence>
<dbReference type="InterPro" id="IPR008250">
    <property type="entry name" value="ATPase_P-typ_transduc_dom_A_sf"/>
</dbReference>
<feature type="transmembrane region" description="Helical" evidence="12">
    <location>
        <begin position="664"/>
        <end position="689"/>
    </location>
</feature>
<dbReference type="PROSITE" id="PS00154">
    <property type="entry name" value="ATPASE_E1_E2"/>
    <property type="match status" value="1"/>
</dbReference>
<feature type="transmembrane region" description="Helical" evidence="12">
    <location>
        <begin position="101"/>
        <end position="122"/>
    </location>
</feature>
<dbReference type="Proteomes" id="UP000006637">
    <property type="component" value="Chromosome"/>
</dbReference>
<dbReference type="PANTHER" id="PTHR48085">
    <property type="entry name" value="CADMIUM/ZINC-TRANSPORTING ATPASE HMA2-RELATED"/>
    <property type="match status" value="1"/>
</dbReference>
<dbReference type="SFLD" id="SFLDG00002">
    <property type="entry name" value="C1.7:_P-type_atpase_like"/>
    <property type="match status" value="1"/>
</dbReference>
<dbReference type="GO" id="GO:0005524">
    <property type="term" value="F:ATP binding"/>
    <property type="evidence" value="ECO:0007669"/>
    <property type="project" value="UniProtKB-UniRule"/>
</dbReference>
<dbReference type="Gene3D" id="3.40.50.1000">
    <property type="entry name" value="HAD superfamily/HAD-like"/>
    <property type="match status" value="1"/>
</dbReference>
<evidence type="ECO:0000256" key="4">
    <source>
        <dbReference type="ARBA" id="ARBA00022553"/>
    </source>
</evidence>
<name>Q1AYG4_RUBXD</name>
<dbReference type="KEGG" id="rxy:Rxyl_0593"/>
<dbReference type="InterPro" id="IPR006121">
    <property type="entry name" value="HMA_dom"/>
</dbReference>
<keyword evidence="5 12" id="KW-0812">Transmembrane</keyword>
<dbReference type="STRING" id="266117.Rxyl_0593"/>
<evidence type="ECO:0000256" key="8">
    <source>
        <dbReference type="ARBA" id="ARBA00022840"/>
    </source>
</evidence>
<reference evidence="14 15" key="1">
    <citation type="submission" date="2006-06" db="EMBL/GenBank/DDBJ databases">
        <title>Complete sequence of Rubrobacter xylanophilus DSM 9941.</title>
        <authorList>
            <consortium name="US DOE Joint Genome Institute"/>
            <person name="Copeland A."/>
            <person name="Lucas S."/>
            <person name="Lapidus A."/>
            <person name="Barry K."/>
            <person name="Detter J.C."/>
            <person name="Glavina del Rio T."/>
            <person name="Hammon N."/>
            <person name="Israni S."/>
            <person name="Dalin E."/>
            <person name="Tice H."/>
            <person name="Pitluck S."/>
            <person name="Munk A.C."/>
            <person name="Brettin T."/>
            <person name="Bruce D."/>
            <person name="Han C."/>
            <person name="Tapia R."/>
            <person name="Gilna P."/>
            <person name="Schmutz J."/>
            <person name="Larimer F."/>
            <person name="Land M."/>
            <person name="Hauser L."/>
            <person name="Kyrpides N."/>
            <person name="Lykidis A."/>
            <person name="da Costa M.S."/>
            <person name="Rainey F.A."/>
            <person name="Empadinhas N."/>
            <person name="Jolivet E."/>
            <person name="Battista J.R."/>
            <person name="Richardson P."/>
        </authorList>
    </citation>
    <scope>NUCLEOTIDE SEQUENCE [LARGE SCALE GENOMIC DNA]</scope>
    <source>
        <strain evidence="15">DSM 9941 / NBRC 16129 / PRD-1</strain>
    </source>
</reference>
<dbReference type="FunFam" id="2.70.150.10:FF:000002">
    <property type="entry name" value="Copper-transporting ATPase 1, putative"/>
    <property type="match status" value="1"/>
</dbReference>
<keyword evidence="3 12" id="KW-1003">Cell membrane</keyword>
<sequence length="711" mass="73189">MARRELPVLGGGRPAPPGARRTVLRVEGMDCAACAASVERSVGRLPGVYRATVNFAAGRLDAEHDGSVSREMLEGAVRAAGYRVAGPRREARGALWREARFALTGGAALLFAAGAALQLAGGPGAARISLYAAAIAVGGGPIFRAALAALRARSMDMNVLMSAAVFGAAGIGAWGEAALVVVLFAAGGSLQAYAVRRTRGAVRALARLVPEEVLVRRDGAERAVPAGEVGVGELVVVRPGERFAVDGEVVEGRTSVDESPVTGESAPVEKGPGDAVLSGSLNGAGAVLVRAVRRAEDSTLQRVARLVEQAQASRAPAERFVDRFSRVYTPLVVAAAVALATAPPLLGGDFGTWFYRALALLVIACPCSLVISTPVTVVSGIGAAARRGVLVKGGEALEAAGGLRALLFDKTGTLTEGRPVLERVLALRGTREEALALAAALERRSEHPLAHAMLSAAGERPLPEVAGFRSIPGRGAEGEVRGRRYTVGSPALFAERGVSLEAALPALREVERAGETPVVLGDGAGPIAVFGLADAVRPEAPEAIRALREEGVEELVMLTGDAEAPARRVAGLLGIGYRARLRPEEKVAAVRERVARHGAAGMVGDGVNDAPALAAASVGFAMGAAGSDAALEVADVALMHDDLRRLAGAVRLSRAARRAIKQNILASVLVKGLFVALAPFGLVTLWLAVLADMGTSLGVTLNGLRLFAGRW</sequence>
<dbReference type="SUPFAM" id="SSF56784">
    <property type="entry name" value="HAD-like"/>
    <property type="match status" value="1"/>
</dbReference>
<organism evidence="14 15">
    <name type="scientific">Rubrobacter xylanophilus (strain DSM 9941 / JCM 11954 / NBRC 16129 / PRD-1)</name>
    <dbReference type="NCBI Taxonomy" id="266117"/>
    <lineage>
        <taxon>Bacteria</taxon>
        <taxon>Bacillati</taxon>
        <taxon>Actinomycetota</taxon>
        <taxon>Rubrobacteria</taxon>
        <taxon>Rubrobacterales</taxon>
        <taxon>Rubrobacteraceae</taxon>
        <taxon>Rubrobacter</taxon>
    </lineage>
</organism>
<keyword evidence="7 12" id="KW-0547">Nucleotide-binding</keyword>
<dbReference type="PhylomeDB" id="Q1AYG4"/>
<keyword evidence="4" id="KW-0597">Phosphoprotein</keyword>
<dbReference type="Pfam" id="PF00122">
    <property type="entry name" value="E1-E2_ATPase"/>
    <property type="match status" value="1"/>
</dbReference>
<comment type="similarity">
    <text evidence="2 12">Belongs to the cation transport ATPase (P-type) (TC 3.A.3) family. Type IB subfamily.</text>
</comment>
<dbReference type="PANTHER" id="PTHR48085:SF5">
    <property type="entry name" value="CADMIUM_ZINC-TRANSPORTING ATPASE HMA4-RELATED"/>
    <property type="match status" value="1"/>
</dbReference>
<evidence type="ECO:0000256" key="6">
    <source>
        <dbReference type="ARBA" id="ARBA00022723"/>
    </source>
</evidence>
<dbReference type="NCBIfam" id="TIGR01525">
    <property type="entry name" value="ATPase-IB_hvy"/>
    <property type="match status" value="1"/>
</dbReference>
<dbReference type="InterPro" id="IPR023299">
    <property type="entry name" value="ATPase_P-typ_cyto_dom_N"/>
</dbReference>
<evidence type="ECO:0000256" key="2">
    <source>
        <dbReference type="ARBA" id="ARBA00006024"/>
    </source>
</evidence>
<evidence type="ECO:0000259" key="13">
    <source>
        <dbReference type="PROSITE" id="PS50846"/>
    </source>
</evidence>
<dbReference type="CDD" id="cd00371">
    <property type="entry name" value="HMA"/>
    <property type="match status" value="1"/>
</dbReference>
<dbReference type="InterPro" id="IPR001757">
    <property type="entry name" value="P_typ_ATPase"/>
</dbReference>
<dbReference type="SFLD" id="SFLDF00027">
    <property type="entry name" value="p-type_atpase"/>
    <property type="match status" value="1"/>
</dbReference>
<dbReference type="Gene3D" id="3.30.70.100">
    <property type="match status" value="1"/>
</dbReference>
<dbReference type="eggNOG" id="COG2217">
    <property type="taxonomic scope" value="Bacteria"/>
</dbReference>
<dbReference type="InterPro" id="IPR044492">
    <property type="entry name" value="P_typ_ATPase_HD_dom"/>
</dbReference>
<dbReference type="Pfam" id="PF00702">
    <property type="entry name" value="Hydrolase"/>
    <property type="match status" value="1"/>
</dbReference>
<keyword evidence="15" id="KW-1185">Reference proteome</keyword>
<evidence type="ECO:0000313" key="14">
    <source>
        <dbReference type="EMBL" id="ABG03564.1"/>
    </source>
</evidence>
<dbReference type="Gene3D" id="3.40.1110.10">
    <property type="entry name" value="Calcium-transporting ATPase, cytoplasmic domain N"/>
    <property type="match status" value="1"/>
</dbReference>
<dbReference type="InterPro" id="IPR059000">
    <property type="entry name" value="ATPase_P-type_domA"/>
</dbReference>
<dbReference type="RefSeq" id="WP_011563582.1">
    <property type="nucleotide sequence ID" value="NC_008148.1"/>
</dbReference>
<gene>
    <name evidence="14" type="ordered locus">Rxyl_0593</name>
</gene>
<dbReference type="AlphaFoldDB" id="Q1AYG4"/>
<dbReference type="GO" id="GO:0016887">
    <property type="term" value="F:ATP hydrolysis activity"/>
    <property type="evidence" value="ECO:0007669"/>
    <property type="project" value="InterPro"/>
</dbReference>
<proteinExistence type="inferred from homology"/>
<dbReference type="NCBIfam" id="TIGR01494">
    <property type="entry name" value="ATPase_P-type"/>
    <property type="match status" value="1"/>
</dbReference>
<dbReference type="GO" id="GO:0019829">
    <property type="term" value="F:ATPase-coupled monoatomic cation transmembrane transporter activity"/>
    <property type="evidence" value="ECO:0007669"/>
    <property type="project" value="InterPro"/>
</dbReference>
<keyword evidence="8 12" id="KW-0067">ATP-binding</keyword>
<dbReference type="InterPro" id="IPR023214">
    <property type="entry name" value="HAD_sf"/>
</dbReference>
<dbReference type="InterPro" id="IPR036163">
    <property type="entry name" value="HMA_dom_sf"/>
</dbReference>
<dbReference type="Gene3D" id="2.70.150.10">
    <property type="entry name" value="Calcium-transporting ATPase, cytoplasmic transduction domain A"/>
    <property type="match status" value="1"/>
</dbReference>
<dbReference type="PROSITE" id="PS50846">
    <property type="entry name" value="HMA_2"/>
    <property type="match status" value="1"/>
</dbReference>
<dbReference type="GO" id="GO:0046872">
    <property type="term" value="F:metal ion binding"/>
    <property type="evidence" value="ECO:0007669"/>
    <property type="project" value="UniProtKB-KW"/>
</dbReference>
<dbReference type="SUPFAM" id="SSF55008">
    <property type="entry name" value="HMA, heavy metal-associated domain"/>
    <property type="match status" value="1"/>
</dbReference>
<keyword evidence="9" id="KW-1278">Translocase</keyword>
<dbReference type="SFLD" id="SFLDS00003">
    <property type="entry name" value="Haloacid_Dehalogenase"/>
    <property type="match status" value="1"/>
</dbReference>
<keyword evidence="10 12" id="KW-1133">Transmembrane helix</keyword>
<dbReference type="Pfam" id="PF00403">
    <property type="entry name" value="HMA"/>
    <property type="match status" value="1"/>
</dbReference>
<protein>
    <submittedName>
        <fullName evidence="14">Heavy metal translocating P-type ATPase</fullName>
    </submittedName>
</protein>
<evidence type="ECO:0000256" key="3">
    <source>
        <dbReference type="ARBA" id="ARBA00022475"/>
    </source>
</evidence>
<dbReference type="EMBL" id="CP000386">
    <property type="protein sequence ID" value="ABG03564.1"/>
    <property type="molecule type" value="Genomic_DNA"/>
</dbReference>
<feature type="domain" description="HMA" evidence="13">
    <location>
        <begin position="20"/>
        <end position="85"/>
    </location>
</feature>
<dbReference type="PRINTS" id="PR00941">
    <property type="entry name" value="CDATPASE"/>
</dbReference>
<evidence type="ECO:0000256" key="9">
    <source>
        <dbReference type="ARBA" id="ARBA00022967"/>
    </source>
</evidence>
<keyword evidence="6 12" id="KW-0479">Metal-binding</keyword>
<feature type="transmembrane region" description="Helical" evidence="12">
    <location>
        <begin position="128"/>
        <end position="147"/>
    </location>
</feature>
<dbReference type="InterPro" id="IPR017969">
    <property type="entry name" value="Heavy-metal-associated_CS"/>
</dbReference>
<dbReference type="OrthoDB" id="7059309at2"/>
<dbReference type="InterPro" id="IPR036412">
    <property type="entry name" value="HAD-like_sf"/>
</dbReference>
<comment type="subcellular location">
    <subcellularLocation>
        <location evidence="1">Cell membrane</location>
        <topology evidence="1">Multi-pass membrane protein</topology>
    </subcellularLocation>
</comment>
<feature type="transmembrane region" description="Helical" evidence="12">
    <location>
        <begin position="353"/>
        <end position="378"/>
    </location>
</feature>
<feature type="transmembrane region" description="Helical" evidence="12">
    <location>
        <begin position="327"/>
        <end position="347"/>
    </location>
</feature>
<dbReference type="SUPFAM" id="SSF81653">
    <property type="entry name" value="Calcium ATPase, transduction domain A"/>
    <property type="match status" value="1"/>
</dbReference>
<evidence type="ECO:0000313" key="15">
    <source>
        <dbReference type="Proteomes" id="UP000006637"/>
    </source>
</evidence>
<evidence type="ECO:0000256" key="1">
    <source>
        <dbReference type="ARBA" id="ARBA00004651"/>
    </source>
</evidence>
<evidence type="ECO:0000256" key="12">
    <source>
        <dbReference type="RuleBase" id="RU362081"/>
    </source>
</evidence>